<dbReference type="AlphaFoldDB" id="A0A3N2Q667"/>
<dbReference type="InterPro" id="IPR015222">
    <property type="entry name" value="Tam41"/>
</dbReference>
<evidence type="ECO:0000256" key="3">
    <source>
        <dbReference type="ARBA" id="ARBA00005119"/>
    </source>
</evidence>
<evidence type="ECO:0000256" key="16">
    <source>
        <dbReference type="ARBA" id="ARBA00023209"/>
    </source>
</evidence>
<feature type="region of interest" description="Disordered" evidence="19">
    <location>
        <begin position="219"/>
        <end position="270"/>
    </location>
</feature>
<evidence type="ECO:0000256" key="8">
    <source>
        <dbReference type="ARBA" id="ARBA00022516"/>
    </source>
</evidence>
<evidence type="ECO:0000256" key="9">
    <source>
        <dbReference type="ARBA" id="ARBA00022679"/>
    </source>
</evidence>
<dbReference type="STRING" id="1314773.A0A3N2Q667"/>
<comment type="subcellular location">
    <subcellularLocation>
        <location evidence="2">Mitochondrion inner membrane</location>
        <topology evidence="2">Peripheral membrane protein</topology>
        <orientation evidence="2">Matrix side</orientation>
    </subcellularLocation>
</comment>
<keyword evidence="13" id="KW-0443">Lipid metabolism</keyword>
<accession>A0A3N2Q667</accession>
<organism evidence="20 21">
    <name type="scientific">Sodiomyces alkalinus (strain CBS 110278 / VKM F-3762 / F11)</name>
    <name type="common">Alkaliphilic filamentous fungus</name>
    <dbReference type="NCBI Taxonomy" id="1314773"/>
    <lineage>
        <taxon>Eukaryota</taxon>
        <taxon>Fungi</taxon>
        <taxon>Dikarya</taxon>
        <taxon>Ascomycota</taxon>
        <taxon>Pezizomycotina</taxon>
        <taxon>Sordariomycetes</taxon>
        <taxon>Hypocreomycetidae</taxon>
        <taxon>Glomerellales</taxon>
        <taxon>Plectosphaerellaceae</taxon>
        <taxon>Sodiomyces</taxon>
    </lineage>
</organism>
<dbReference type="EC" id="2.7.7.41" evidence="6"/>
<evidence type="ECO:0000256" key="15">
    <source>
        <dbReference type="ARBA" id="ARBA00023136"/>
    </source>
</evidence>
<evidence type="ECO:0000256" key="2">
    <source>
        <dbReference type="ARBA" id="ARBA00004443"/>
    </source>
</evidence>
<dbReference type="RefSeq" id="XP_028470036.1">
    <property type="nucleotide sequence ID" value="XM_028614685.1"/>
</dbReference>
<keyword evidence="21" id="KW-1185">Reference proteome</keyword>
<keyword evidence="10" id="KW-0548">Nucleotidyltransferase</keyword>
<comment type="pathway">
    <text evidence="4">Lipid metabolism.</text>
</comment>
<comment type="similarity">
    <text evidence="5">Belongs to the TAM41 family.</text>
</comment>
<evidence type="ECO:0000256" key="10">
    <source>
        <dbReference type="ARBA" id="ARBA00022695"/>
    </source>
</evidence>
<dbReference type="UniPathway" id="UPA00557">
    <property type="reaction ID" value="UER00614"/>
</dbReference>
<sequence length="739" mass="83283">MLFVYVTIHDVENPTQVSIWSLVANPHGPHPALCLSDNPPKVKSFLSRSTVNSAIHFKTFSIFPAPVQGSLRARNPVPPGLNPIRPDPAPVPRYSPSRRTPRTRITWPISILDFFRGCLSWQCSFLLRLSVSTTIDCGYPQTHASGLRHHQRYSLFGESLRHPRRHFSSDAKRTMSSRLVLRKGAVPICAALPGPIYCSTNHVLRRPIVVITRGYSDRPEKKVVEEKTKEESGPTTVREAVNPPENGSAKNNSGAERRDGGECERPPPYTAYTHRGSAINFAWPGQKHFKQDRRHGPTLSADNWEDNADAKIEEFTELPYKLFGTNQHMEFHAEFKKELTQLLRSYRAPIMYAFAYGSGVFPQAKPGSRAVSNEEYRAVHPRPTAALKEVQASGPRSIDLIFGVSHTQHWHSLNMRQHPDHYSFLKRFGSGLVSVTQDRWGAGVYFNPYVTQNGLQIKYGVTTLDNLCTDLVSWNNLYLAGRLQKPVKILRDHPRVRLANQVNLLSAVRAALLLLPPRFTERELYATIAGLSYLGDPRMSLPTESPSKVTDIVDNNMVAFRRLYAPLIETLPNVDFLGTATPGNLASSSPDPDETFNLEQDMDPVKRGNMVRRLPSAFRARLYFQYQKKFMVPATEFDAMIQQTAREEAEAVSSGSSSFKRSTGGGFERRIANDDPEELRSFVRRVIQQTVYWPAAAQSVKGIFTAGPIRAARYMLEKWRKYWAGKAKLAAKGKKEEEE</sequence>
<evidence type="ECO:0000256" key="5">
    <source>
        <dbReference type="ARBA" id="ARBA00005458"/>
    </source>
</evidence>
<dbReference type="PANTHER" id="PTHR13619">
    <property type="entry name" value="PHOSPHATIDATE CYTIDYLYLTRANSFERASE, MITOCHONDRIAL"/>
    <property type="match status" value="1"/>
</dbReference>
<feature type="compositionally biased region" description="Basic and acidic residues" evidence="19">
    <location>
        <begin position="219"/>
        <end position="232"/>
    </location>
</feature>
<dbReference type="OrthoDB" id="341477at2759"/>
<evidence type="ECO:0000256" key="1">
    <source>
        <dbReference type="ARBA" id="ARBA00001946"/>
    </source>
</evidence>
<dbReference type="GO" id="GO:0032049">
    <property type="term" value="P:cardiolipin biosynthetic process"/>
    <property type="evidence" value="ECO:0007669"/>
    <property type="project" value="InterPro"/>
</dbReference>
<protein>
    <recommendedName>
        <fullName evidence="7">Phosphatidate cytidylyltransferase, mitochondrial</fullName>
        <ecNumber evidence="6">2.7.7.41</ecNumber>
    </recommendedName>
    <alternativeName>
        <fullName evidence="18">CDP-diacylglycerol synthase</fullName>
    </alternativeName>
</protein>
<evidence type="ECO:0000256" key="19">
    <source>
        <dbReference type="SAM" id="MobiDB-lite"/>
    </source>
</evidence>
<evidence type="ECO:0000256" key="18">
    <source>
        <dbReference type="ARBA" id="ARBA00029893"/>
    </source>
</evidence>
<feature type="region of interest" description="Disordered" evidence="19">
    <location>
        <begin position="652"/>
        <end position="671"/>
    </location>
</feature>
<dbReference type="GeneID" id="39583163"/>
<evidence type="ECO:0000256" key="13">
    <source>
        <dbReference type="ARBA" id="ARBA00023098"/>
    </source>
</evidence>
<evidence type="ECO:0000256" key="11">
    <source>
        <dbReference type="ARBA" id="ARBA00022792"/>
    </source>
</evidence>
<dbReference type="GO" id="GO:0016024">
    <property type="term" value="P:CDP-diacylglycerol biosynthetic process"/>
    <property type="evidence" value="ECO:0007669"/>
    <property type="project" value="UniProtKB-UniPathway"/>
</dbReference>
<dbReference type="EMBL" id="ML119051">
    <property type="protein sequence ID" value="ROT42230.1"/>
    <property type="molecule type" value="Genomic_DNA"/>
</dbReference>
<keyword evidence="11" id="KW-0999">Mitochondrion inner membrane</keyword>
<evidence type="ECO:0000313" key="21">
    <source>
        <dbReference type="Proteomes" id="UP000272025"/>
    </source>
</evidence>
<evidence type="ECO:0000256" key="14">
    <source>
        <dbReference type="ARBA" id="ARBA00023128"/>
    </source>
</evidence>
<evidence type="ECO:0000313" key="20">
    <source>
        <dbReference type="EMBL" id="ROT42230.1"/>
    </source>
</evidence>
<feature type="compositionally biased region" description="Low complexity" evidence="19">
    <location>
        <begin position="652"/>
        <end position="662"/>
    </location>
</feature>
<dbReference type="PANTHER" id="PTHR13619:SF0">
    <property type="entry name" value="PHOSPHATIDATE CYTIDYLYLTRANSFERASE, MITOCHONDRIAL"/>
    <property type="match status" value="1"/>
</dbReference>
<keyword evidence="17" id="KW-1208">Phospholipid metabolism</keyword>
<evidence type="ECO:0000256" key="7">
    <source>
        <dbReference type="ARBA" id="ARBA00018337"/>
    </source>
</evidence>
<feature type="compositionally biased region" description="Basic and acidic residues" evidence="19">
    <location>
        <begin position="255"/>
        <end position="265"/>
    </location>
</feature>
<dbReference type="Proteomes" id="UP000272025">
    <property type="component" value="Unassembled WGS sequence"/>
</dbReference>
<gene>
    <name evidence="20" type="ORF">SODALDRAFT_374583</name>
</gene>
<evidence type="ECO:0000256" key="6">
    <source>
        <dbReference type="ARBA" id="ARBA00012487"/>
    </source>
</evidence>
<keyword evidence="16" id="KW-0594">Phospholipid biosynthesis</keyword>
<dbReference type="GO" id="GO:0004605">
    <property type="term" value="F:phosphatidate cytidylyltransferase activity"/>
    <property type="evidence" value="ECO:0007669"/>
    <property type="project" value="UniProtKB-EC"/>
</dbReference>
<evidence type="ECO:0000256" key="17">
    <source>
        <dbReference type="ARBA" id="ARBA00023264"/>
    </source>
</evidence>
<keyword evidence="9" id="KW-0808">Transferase</keyword>
<dbReference type="GO" id="GO:0005743">
    <property type="term" value="C:mitochondrial inner membrane"/>
    <property type="evidence" value="ECO:0007669"/>
    <property type="project" value="UniProtKB-SubCell"/>
</dbReference>
<reference evidence="20 21" key="1">
    <citation type="journal article" date="2018" name="Mol. Ecol.">
        <title>The obligate alkalophilic soda-lake fungus Sodiomyces alkalinus has shifted to a protein diet.</title>
        <authorList>
            <person name="Grum-Grzhimaylo A.A."/>
            <person name="Falkoski D.L."/>
            <person name="van den Heuvel J."/>
            <person name="Valero-Jimenez C.A."/>
            <person name="Min B."/>
            <person name="Choi I.G."/>
            <person name="Lipzen A."/>
            <person name="Daum C.G."/>
            <person name="Aanen D.K."/>
            <person name="Tsang A."/>
            <person name="Henrissat B."/>
            <person name="Bilanenko E.N."/>
            <person name="de Vries R.P."/>
            <person name="van Kan J.A.L."/>
            <person name="Grigoriev I.V."/>
            <person name="Debets A.J.M."/>
        </authorList>
    </citation>
    <scope>NUCLEOTIDE SEQUENCE [LARGE SCALE GENOMIC DNA]</scope>
    <source>
        <strain evidence="20 21">F11</strain>
    </source>
</reference>
<keyword evidence="12" id="KW-0460">Magnesium</keyword>
<name>A0A3N2Q667_SODAK</name>
<evidence type="ECO:0000256" key="12">
    <source>
        <dbReference type="ARBA" id="ARBA00022842"/>
    </source>
</evidence>
<keyword evidence="14" id="KW-0496">Mitochondrion</keyword>
<comment type="cofactor">
    <cofactor evidence="1">
        <name>Mg(2+)</name>
        <dbReference type="ChEBI" id="CHEBI:18420"/>
    </cofactor>
</comment>
<evidence type="ECO:0000256" key="4">
    <source>
        <dbReference type="ARBA" id="ARBA00005189"/>
    </source>
</evidence>
<keyword evidence="15" id="KW-0472">Membrane</keyword>
<dbReference type="Pfam" id="PF09139">
    <property type="entry name" value="Tam41_Mmp37"/>
    <property type="match status" value="1"/>
</dbReference>
<comment type="pathway">
    <text evidence="3">Phospholipid metabolism; CDP-diacylglycerol biosynthesis; CDP-diacylglycerol from sn-glycerol 3-phosphate: step 3/3.</text>
</comment>
<keyword evidence="8" id="KW-0444">Lipid biosynthesis</keyword>
<proteinExistence type="inferred from homology"/>